<sequence>SQHPSSQSTTQRCDSSSPTSSQDDRRCTSPFSRMTLRPYFHVSYFTDK</sequence>
<dbReference type="AlphaFoldDB" id="U1Q0V6"/>
<reference evidence="2 3" key="1">
    <citation type="submission" date="2013-06" db="EMBL/GenBank/DDBJ databases">
        <authorList>
            <person name="Weinstock G."/>
            <person name="Sodergren E."/>
            <person name="Lobos E.A."/>
            <person name="Fulton L."/>
            <person name="Fulton R."/>
            <person name="Courtney L."/>
            <person name="Fronick C."/>
            <person name="O'Laughlin M."/>
            <person name="Godfrey J."/>
            <person name="Wilson R.M."/>
            <person name="Miner T."/>
            <person name="Farmer C."/>
            <person name="Delehaunty K."/>
            <person name="Cordes M."/>
            <person name="Minx P."/>
            <person name="Tomlinson C."/>
            <person name="Chen J."/>
            <person name="Wollam A."/>
            <person name="Pepin K.H."/>
            <person name="Bhonagiri V."/>
            <person name="Zhang X."/>
            <person name="Warren W."/>
            <person name="Mitreva M."/>
            <person name="Mardis E.R."/>
            <person name="Wilson R.K."/>
        </authorList>
    </citation>
    <scope>NUCLEOTIDE SEQUENCE [LARGE SCALE GENOMIC DNA]</scope>
    <source>
        <strain evidence="2 3">F0510</strain>
    </source>
</reference>
<evidence type="ECO:0000256" key="1">
    <source>
        <dbReference type="SAM" id="MobiDB-lite"/>
    </source>
</evidence>
<comment type="caution">
    <text evidence="2">The sequence shown here is derived from an EMBL/GenBank/DDBJ whole genome shotgun (WGS) entry which is preliminary data.</text>
</comment>
<dbReference type="Proteomes" id="UP000016498">
    <property type="component" value="Unassembled WGS sequence"/>
</dbReference>
<evidence type="ECO:0000313" key="3">
    <source>
        <dbReference type="Proteomes" id="UP000016498"/>
    </source>
</evidence>
<gene>
    <name evidence="2" type="ORF">HMPREF1549_02877</name>
</gene>
<accession>U1Q0V6</accession>
<protein>
    <submittedName>
        <fullName evidence="2">Uncharacterized protein</fullName>
    </submittedName>
</protein>
<dbReference type="EMBL" id="AWSD01000341">
    <property type="protein sequence ID" value="ERH15869.1"/>
    <property type="molecule type" value="Genomic_DNA"/>
</dbReference>
<organism evidence="2 3">
    <name type="scientific">Actinomyces johnsonii F0510</name>
    <dbReference type="NCBI Taxonomy" id="1227262"/>
    <lineage>
        <taxon>Bacteria</taxon>
        <taxon>Bacillati</taxon>
        <taxon>Actinomycetota</taxon>
        <taxon>Actinomycetes</taxon>
        <taxon>Actinomycetales</taxon>
        <taxon>Actinomycetaceae</taxon>
        <taxon>Actinomyces</taxon>
    </lineage>
</organism>
<evidence type="ECO:0000313" key="2">
    <source>
        <dbReference type="EMBL" id="ERH15869.1"/>
    </source>
</evidence>
<feature type="non-terminal residue" evidence="2">
    <location>
        <position position="1"/>
    </location>
</feature>
<dbReference type="HOGENOM" id="CLU_3145905_0_0_11"/>
<feature type="region of interest" description="Disordered" evidence="1">
    <location>
        <begin position="1"/>
        <end position="32"/>
    </location>
</feature>
<feature type="compositionally biased region" description="Polar residues" evidence="1">
    <location>
        <begin position="1"/>
        <end position="21"/>
    </location>
</feature>
<name>U1Q0V6_9ACTO</name>
<proteinExistence type="predicted"/>